<feature type="compositionally biased region" description="Polar residues" evidence="7">
    <location>
        <begin position="444"/>
        <end position="464"/>
    </location>
</feature>
<comment type="subcellular location">
    <subcellularLocation>
        <location evidence="1">Membrane</location>
        <topology evidence="1">Multi-pass membrane protein</topology>
    </subcellularLocation>
</comment>
<dbReference type="InterPro" id="IPR036457">
    <property type="entry name" value="PPM-type-like_dom_sf"/>
</dbReference>
<dbReference type="Proteomes" id="UP001227230">
    <property type="component" value="Chromosome 18"/>
</dbReference>
<dbReference type="EC" id="3.1.3.16" evidence="6"/>
<proteinExistence type="inferred from homology"/>
<keyword evidence="4" id="KW-1133">Transmembrane helix</keyword>
<keyword evidence="6" id="KW-0460">Magnesium</keyword>
<accession>A0ABY9DQY4</accession>
<sequence>MDFGSFYIPDKSKSSTRGDDAYFISKHHQTIGLADGVAGWAKQGIDGGEYARQLMDNCVTTLYAEDKEIVYPQMVLEEAYSNTNVEGSSTACIITLTDEELMIGVRAGDVVVVGTDGLFDNVFVDEMEVVIRVLREEGCMEPQLLAKVLAELAEENSLIKSGDSPYTIAALMEGKFRSGGKPDDITVIVARIAARLVGPPAKFDASKLKVVPMGEEIDNYSGIIPRVYTLSHCDFTANLTLTISNIISLDQVPLKSCIQTENLEGAEVAVLCITKSEEVLNHQTFTDAKGIYRLAGTMPESDRWDAMPSQNVIDEFFQPVEPTLGQIVRQKLSEGRKVTCRLLGVILEGSSPKELQAKQATVRSSVPEVLLEITKFCDLYLMERVLDDESERKVFLALEDAGVFTSGDLVQGKYWLLMFVYNGIPALSESNQKRTSKIAERSAGESTSACQGVNSSPSFDRGNSTLSDNSWKRKMIKCVWKVLCISAWNVYLRQDVVLSGVALALLYFTVLRFGTLMTVALQWEDGVAGWAEQGIDGGEYARQLMDNCVTTLYAEEKEIVYPQIVLEKAYSNTNVEGSSTACIITLMKEELIIGVRAGDVVVVGTDGLFDNVFVSEMEVAIRVLRDEGCLKPQLLAKLLAEQALENSLIKSGDSPYTIAASKEGKFRSGGKPDDITVIVARIVPPMDIL</sequence>
<keyword evidence="6" id="KW-0479">Metal-binding</keyword>
<comment type="catalytic activity">
    <reaction evidence="6">
        <text>O-phospho-L-seryl-[protein] + H2O = L-seryl-[protein] + phosphate</text>
        <dbReference type="Rhea" id="RHEA:20629"/>
        <dbReference type="Rhea" id="RHEA-COMP:9863"/>
        <dbReference type="Rhea" id="RHEA-COMP:11604"/>
        <dbReference type="ChEBI" id="CHEBI:15377"/>
        <dbReference type="ChEBI" id="CHEBI:29999"/>
        <dbReference type="ChEBI" id="CHEBI:43474"/>
        <dbReference type="ChEBI" id="CHEBI:83421"/>
        <dbReference type="EC" id="3.1.3.16"/>
    </reaction>
</comment>
<evidence type="ECO:0000256" key="4">
    <source>
        <dbReference type="ARBA" id="ARBA00022989"/>
    </source>
</evidence>
<keyword evidence="3" id="KW-0812">Transmembrane</keyword>
<evidence type="ECO:0000259" key="8">
    <source>
        <dbReference type="Pfam" id="PF12638"/>
    </source>
</evidence>
<reference evidence="9 10" key="1">
    <citation type="journal article" date="2023" name="Hortic Res">
        <title>The complete reference genome for grapevine (Vitis vinifera L.) genetics and breeding.</title>
        <authorList>
            <person name="Shi X."/>
            <person name="Cao S."/>
            <person name="Wang X."/>
            <person name="Huang S."/>
            <person name="Wang Y."/>
            <person name="Liu Z."/>
            <person name="Liu W."/>
            <person name="Leng X."/>
            <person name="Peng Y."/>
            <person name="Wang N."/>
            <person name="Wang Y."/>
            <person name="Ma Z."/>
            <person name="Xu X."/>
            <person name="Zhang F."/>
            <person name="Xue H."/>
            <person name="Zhong H."/>
            <person name="Wang Y."/>
            <person name="Zhang K."/>
            <person name="Velt A."/>
            <person name="Avia K."/>
            <person name="Holtgrawe D."/>
            <person name="Grimplet J."/>
            <person name="Matus J.T."/>
            <person name="Ware D."/>
            <person name="Wu X."/>
            <person name="Wang H."/>
            <person name="Liu C."/>
            <person name="Fang Y."/>
            <person name="Rustenholz C."/>
            <person name="Cheng Z."/>
            <person name="Xiao H."/>
            <person name="Zhou Y."/>
        </authorList>
    </citation>
    <scope>NUCLEOTIDE SEQUENCE [LARGE SCALE GENOMIC DNA]</scope>
    <source>
        <strain evidence="10">cv. Pinot noir / PN40024</strain>
        <tissue evidence="9">Leaf</tissue>
    </source>
</reference>
<evidence type="ECO:0000256" key="2">
    <source>
        <dbReference type="ARBA" id="ARBA00022448"/>
    </source>
</evidence>
<evidence type="ECO:0000313" key="9">
    <source>
        <dbReference type="EMBL" id="WKA09341.1"/>
    </source>
</evidence>
<comment type="cofactor">
    <cofactor evidence="6">
        <name>Mn(2+)</name>
        <dbReference type="ChEBI" id="CHEBI:29035"/>
    </cofactor>
</comment>
<comment type="catalytic activity">
    <reaction evidence="6">
        <text>O-phospho-L-threonyl-[protein] + H2O = L-threonyl-[protein] + phosphate</text>
        <dbReference type="Rhea" id="RHEA:47004"/>
        <dbReference type="Rhea" id="RHEA-COMP:11060"/>
        <dbReference type="Rhea" id="RHEA-COMP:11605"/>
        <dbReference type="ChEBI" id="CHEBI:15377"/>
        <dbReference type="ChEBI" id="CHEBI:30013"/>
        <dbReference type="ChEBI" id="CHEBI:43474"/>
        <dbReference type="ChEBI" id="CHEBI:61977"/>
        <dbReference type="EC" id="3.1.3.16"/>
    </reaction>
</comment>
<protein>
    <recommendedName>
        <fullName evidence="6">Protein phosphatase</fullName>
        <ecNumber evidence="6">3.1.3.16</ecNumber>
    </recommendedName>
</protein>
<dbReference type="Pfam" id="PF22978">
    <property type="entry name" value="HAD_Pex22"/>
    <property type="match status" value="1"/>
</dbReference>
<gene>
    <name evidence="9" type="ORF">VitviT2T_027000</name>
</gene>
<evidence type="ECO:0000256" key="6">
    <source>
        <dbReference type="RuleBase" id="RU366020"/>
    </source>
</evidence>
<keyword evidence="2" id="KW-0813">Transport</keyword>
<comment type="cofactor">
    <cofactor evidence="6">
        <name>Mg(2+)</name>
        <dbReference type="ChEBI" id="CHEBI:18420"/>
    </cofactor>
</comment>
<evidence type="ECO:0000256" key="3">
    <source>
        <dbReference type="ARBA" id="ARBA00022692"/>
    </source>
</evidence>
<keyword evidence="6" id="KW-0464">Manganese</keyword>
<dbReference type="InterPro" id="IPR037485">
    <property type="entry name" value="PEX22"/>
</dbReference>
<dbReference type="Pfam" id="PF06963">
    <property type="entry name" value="FPN1"/>
    <property type="match status" value="1"/>
</dbReference>
<keyword evidence="6" id="KW-0378">Hydrolase</keyword>
<feature type="domain" description="Staygreen protein" evidence="8">
    <location>
        <begin position="202"/>
        <end position="253"/>
    </location>
</feature>
<dbReference type="EMBL" id="CP126665">
    <property type="protein sequence ID" value="WKA09341.1"/>
    <property type="molecule type" value="Genomic_DNA"/>
</dbReference>
<dbReference type="Pfam" id="PF12638">
    <property type="entry name" value="Staygreen"/>
    <property type="match status" value="1"/>
</dbReference>
<dbReference type="InterPro" id="IPR039123">
    <property type="entry name" value="PPTC7"/>
</dbReference>
<feature type="region of interest" description="Disordered" evidence="7">
    <location>
        <begin position="435"/>
        <end position="464"/>
    </location>
</feature>
<dbReference type="InterPro" id="IPR009716">
    <property type="entry name" value="Ferroportin-1"/>
</dbReference>
<name>A0ABY9DQY4_VITVI</name>
<evidence type="ECO:0000313" key="10">
    <source>
        <dbReference type="Proteomes" id="UP001227230"/>
    </source>
</evidence>
<organism evidence="9 10">
    <name type="scientific">Vitis vinifera</name>
    <name type="common">Grape</name>
    <dbReference type="NCBI Taxonomy" id="29760"/>
    <lineage>
        <taxon>Eukaryota</taxon>
        <taxon>Viridiplantae</taxon>
        <taxon>Streptophyta</taxon>
        <taxon>Embryophyta</taxon>
        <taxon>Tracheophyta</taxon>
        <taxon>Spermatophyta</taxon>
        <taxon>Magnoliopsida</taxon>
        <taxon>eudicotyledons</taxon>
        <taxon>Gunneridae</taxon>
        <taxon>Pentapetalae</taxon>
        <taxon>rosids</taxon>
        <taxon>Vitales</taxon>
        <taxon>Vitaceae</taxon>
        <taxon>Viteae</taxon>
        <taxon>Vitis</taxon>
    </lineage>
</organism>
<dbReference type="PANTHER" id="PTHR12320:SF14">
    <property type="entry name" value="PROTEIN PHOSPHATASE"/>
    <property type="match status" value="1"/>
</dbReference>
<dbReference type="Gene3D" id="3.60.40.10">
    <property type="entry name" value="PPM-type phosphatase domain"/>
    <property type="match status" value="2"/>
</dbReference>
<comment type="similarity">
    <text evidence="6">Belongs to the PP2C family.</text>
</comment>
<evidence type="ECO:0000256" key="5">
    <source>
        <dbReference type="ARBA" id="ARBA00023136"/>
    </source>
</evidence>
<evidence type="ECO:0000256" key="1">
    <source>
        <dbReference type="ARBA" id="ARBA00004141"/>
    </source>
</evidence>
<keyword evidence="5" id="KW-0472">Membrane</keyword>
<dbReference type="SUPFAM" id="SSF81606">
    <property type="entry name" value="PP2C-like"/>
    <property type="match status" value="2"/>
</dbReference>
<keyword evidence="10" id="KW-1185">Reference proteome</keyword>
<evidence type="ECO:0000256" key="7">
    <source>
        <dbReference type="SAM" id="MobiDB-lite"/>
    </source>
</evidence>
<dbReference type="PANTHER" id="PTHR12320">
    <property type="entry name" value="PROTEIN PHOSPHATASE 2C"/>
    <property type="match status" value="1"/>
</dbReference>
<keyword evidence="6" id="KW-0904">Protein phosphatase</keyword>
<dbReference type="InterPro" id="IPR024438">
    <property type="entry name" value="Staygreen"/>
</dbReference>